<sequence length="100" mass="11812">MMLLRKGKAMARYTEEFKREAVRLYKSRDIGVVKTAQGIGVAPESLRAWIRKYDENVRSLDIAERERLRQAETEIKRLKEENEILIKAAAFFVREADRRK</sequence>
<keyword evidence="3" id="KW-1185">Reference proteome</keyword>
<evidence type="ECO:0000256" key="1">
    <source>
        <dbReference type="SAM" id="Coils"/>
    </source>
</evidence>
<dbReference type="GO" id="GO:0006313">
    <property type="term" value="P:DNA transposition"/>
    <property type="evidence" value="ECO:0007669"/>
    <property type="project" value="InterPro"/>
</dbReference>
<dbReference type="EMBL" id="QICD01000013">
    <property type="protein sequence ID" value="RNL43204.1"/>
    <property type="molecule type" value="Genomic_DNA"/>
</dbReference>
<dbReference type="GO" id="GO:0003677">
    <property type="term" value="F:DNA binding"/>
    <property type="evidence" value="ECO:0007669"/>
    <property type="project" value="InterPro"/>
</dbReference>
<comment type="caution">
    <text evidence="2">The sequence shown here is derived from an EMBL/GenBank/DDBJ whole genome shotgun (WGS) entry which is preliminary data.</text>
</comment>
<keyword evidence="1" id="KW-0175">Coiled coil</keyword>
<dbReference type="InterPro" id="IPR009057">
    <property type="entry name" value="Homeodomain-like_sf"/>
</dbReference>
<reference evidence="3" key="1">
    <citation type="submission" date="2018-05" db="EMBL/GenBank/DDBJ databases">
        <title>Genome Sequencing of selected type strains of the family Eggerthellaceae.</title>
        <authorList>
            <person name="Danylec N."/>
            <person name="Stoll D.A."/>
            <person name="Doetsch A."/>
            <person name="Huch M."/>
        </authorList>
    </citation>
    <scope>NUCLEOTIDE SEQUENCE [LARGE SCALE GENOMIC DNA]</scope>
    <source>
        <strain evidence="3">DSM 16106</strain>
    </source>
</reference>
<dbReference type="SUPFAM" id="SSF46689">
    <property type="entry name" value="Homeodomain-like"/>
    <property type="match status" value="1"/>
</dbReference>
<evidence type="ECO:0008006" key="4">
    <source>
        <dbReference type="Google" id="ProtNLM"/>
    </source>
</evidence>
<dbReference type="AlphaFoldDB" id="A0A3N0B7K1"/>
<evidence type="ECO:0000313" key="3">
    <source>
        <dbReference type="Proteomes" id="UP000278632"/>
    </source>
</evidence>
<feature type="coiled-coil region" evidence="1">
    <location>
        <begin position="61"/>
        <end position="88"/>
    </location>
</feature>
<evidence type="ECO:0000313" key="2">
    <source>
        <dbReference type="EMBL" id="RNL43204.1"/>
    </source>
</evidence>
<name>A0A3N0B7K1_9ACTN</name>
<accession>A0A3N0B7K1</accession>
<dbReference type="InterPro" id="IPR002514">
    <property type="entry name" value="Transposase_8"/>
</dbReference>
<organism evidence="2 3">
    <name type="scientific">Paraeggerthella hongkongensis</name>
    <dbReference type="NCBI Taxonomy" id="230658"/>
    <lineage>
        <taxon>Bacteria</taxon>
        <taxon>Bacillati</taxon>
        <taxon>Actinomycetota</taxon>
        <taxon>Coriobacteriia</taxon>
        <taxon>Eggerthellales</taxon>
        <taxon>Eggerthellaceae</taxon>
        <taxon>Paraeggerthella</taxon>
    </lineage>
</organism>
<protein>
    <recommendedName>
        <fullName evidence="4">Transposase</fullName>
    </recommendedName>
</protein>
<dbReference type="Gene3D" id="1.10.10.60">
    <property type="entry name" value="Homeodomain-like"/>
    <property type="match status" value="1"/>
</dbReference>
<proteinExistence type="predicted"/>
<dbReference type="Proteomes" id="UP000278632">
    <property type="component" value="Unassembled WGS sequence"/>
</dbReference>
<gene>
    <name evidence="2" type="ORF">DMP08_07685</name>
</gene>
<dbReference type="Pfam" id="PF01527">
    <property type="entry name" value="HTH_Tnp_1"/>
    <property type="match status" value="1"/>
</dbReference>
<dbReference type="GO" id="GO:0004803">
    <property type="term" value="F:transposase activity"/>
    <property type="evidence" value="ECO:0007669"/>
    <property type="project" value="InterPro"/>
</dbReference>